<gene>
    <name evidence="2" type="ORF">GCM10009767_11180</name>
</gene>
<sequence>MTSHLSNGQLVRGKGHPGSQWFGFPMTVLDSHRHSESLGEGWTGGVEDSSPPAVRLRSQDQHRVDHDPESPQDRARRQELQQRGQSLLRDGKTRQATEADGGLENNAPRATGTRPMTRHHAPVSPVGVNGPACGSVSFRRAVGSTGRSGPGG</sequence>
<feature type="region of interest" description="Disordered" evidence="1">
    <location>
        <begin position="34"/>
        <end position="152"/>
    </location>
</feature>
<accession>A0ABN2KDX1</accession>
<evidence type="ECO:0000256" key="1">
    <source>
        <dbReference type="SAM" id="MobiDB-lite"/>
    </source>
</evidence>
<organism evidence="2 3">
    <name type="scientific">Kocuria aegyptia</name>
    <dbReference type="NCBI Taxonomy" id="330943"/>
    <lineage>
        <taxon>Bacteria</taxon>
        <taxon>Bacillati</taxon>
        <taxon>Actinomycetota</taxon>
        <taxon>Actinomycetes</taxon>
        <taxon>Micrococcales</taxon>
        <taxon>Micrococcaceae</taxon>
        <taxon>Kocuria</taxon>
    </lineage>
</organism>
<dbReference type="EMBL" id="BAAAOA010000014">
    <property type="protein sequence ID" value="GAA1753925.1"/>
    <property type="molecule type" value="Genomic_DNA"/>
</dbReference>
<evidence type="ECO:0000313" key="2">
    <source>
        <dbReference type="EMBL" id="GAA1753925.1"/>
    </source>
</evidence>
<proteinExistence type="predicted"/>
<evidence type="ECO:0000313" key="3">
    <source>
        <dbReference type="Proteomes" id="UP001501204"/>
    </source>
</evidence>
<name>A0ABN2KDX1_9MICC</name>
<protein>
    <submittedName>
        <fullName evidence="2">Uncharacterized protein</fullName>
    </submittedName>
</protein>
<dbReference type="Proteomes" id="UP001501204">
    <property type="component" value="Unassembled WGS sequence"/>
</dbReference>
<keyword evidence="3" id="KW-1185">Reference proteome</keyword>
<reference evidence="2 3" key="1">
    <citation type="journal article" date="2019" name="Int. J. Syst. Evol. Microbiol.">
        <title>The Global Catalogue of Microorganisms (GCM) 10K type strain sequencing project: providing services to taxonomists for standard genome sequencing and annotation.</title>
        <authorList>
            <consortium name="The Broad Institute Genomics Platform"/>
            <consortium name="The Broad Institute Genome Sequencing Center for Infectious Disease"/>
            <person name="Wu L."/>
            <person name="Ma J."/>
        </authorList>
    </citation>
    <scope>NUCLEOTIDE SEQUENCE [LARGE SCALE GENOMIC DNA]</scope>
    <source>
        <strain evidence="2 3">JCM 14735</strain>
    </source>
</reference>
<comment type="caution">
    <text evidence="2">The sequence shown here is derived from an EMBL/GenBank/DDBJ whole genome shotgun (WGS) entry which is preliminary data.</text>
</comment>
<feature type="compositionally biased region" description="Basic and acidic residues" evidence="1">
    <location>
        <begin position="57"/>
        <end position="80"/>
    </location>
</feature>